<dbReference type="Pfam" id="PF02518">
    <property type="entry name" value="HATPase_c"/>
    <property type="match status" value="1"/>
</dbReference>
<feature type="transmembrane region" description="Helical" evidence="9">
    <location>
        <begin position="234"/>
        <end position="254"/>
    </location>
</feature>
<evidence type="ECO:0000313" key="12">
    <source>
        <dbReference type="EMBL" id="NIJ52620.1"/>
    </source>
</evidence>
<evidence type="ECO:0000256" key="2">
    <source>
        <dbReference type="ARBA" id="ARBA00022475"/>
    </source>
</evidence>
<evidence type="ECO:0000256" key="7">
    <source>
        <dbReference type="ARBA" id="ARBA00023012"/>
    </source>
</evidence>
<dbReference type="Gene3D" id="3.30.565.10">
    <property type="entry name" value="Histidine kinase-like ATPase, C-terminal domain"/>
    <property type="match status" value="1"/>
</dbReference>
<evidence type="ECO:0000256" key="10">
    <source>
        <dbReference type="SAM" id="SignalP"/>
    </source>
</evidence>
<dbReference type="PANTHER" id="PTHR24421:SF37">
    <property type="entry name" value="SENSOR HISTIDINE KINASE NARS"/>
    <property type="match status" value="1"/>
</dbReference>
<feature type="transmembrane region" description="Helical" evidence="9">
    <location>
        <begin position="292"/>
        <end position="314"/>
    </location>
</feature>
<dbReference type="EMBL" id="JAASQJ010000002">
    <property type="protein sequence ID" value="NIJ52620.1"/>
    <property type="molecule type" value="Genomic_DNA"/>
</dbReference>
<dbReference type="PANTHER" id="PTHR24421">
    <property type="entry name" value="NITRATE/NITRITE SENSOR PROTEIN NARX-RELATED"/>
    <property type="match status" value="1"/>
</dbReference>
<keyword evidence="10" id="KW-0732">Signal</keyword>
<dbReference type="InterPro" id="IPR003594">
    <property type="entry name" value="HATPase_dom"/>
</dbReference>
<protein>
    <submittedName>
        <fullName evidence="12">Signal transduction histidine kinase</fullName>
    </submittedName>
</protein>
<feature type="transmembrane region" description="Helical" evidence="9">
    <location>
        <begin position="196"/>
        <end position="214"/>
    </location>
</feature>
<evidence type="ECO:0000256" key="9">
    <source>
        <dbReference type="SAM" id="Phobius"/>
    </source>
</evidence>
<keyword evidence="3" id="KW-0808">Transferase</keyword>
<dbReference type="Pfam" id="PF07730">
    <property type="entry name" value="HisKA_3"/>
    <property type="match status" value="1"/>
</dbReference>
<dbReference type="CDD" id="cd16917">
    <property type="entry name" value="HATPase_UhpB-NarQ-NarX-like"/>
    <property type="match status" value="1"/>
</dbReference>
<keyword evidence="5 12" id="KW-0418">Kinase</keyword>
<gene>
    <name evidence="12" type="ORF">FHS68_001790</name>
</gene>
<dbReference type="InterPro" id="IPR011623">
    <property type="entry name" value="7TMR_DISM_rcpt_extracell_dom1"/>
</dbReference>
<feature type="chain" id="PRO_5047504717" evidence="10">
    <location>
        <begin position="25"/>
        <end position="614"/>
    </location>
</feature>
<keyword evidence="6 9" id="KW-1133">Transmembrane helix</keyword>
<feature type="transmembrane region" description="Helical" evidence="9">
    <location>
        <begin position="266"/>
        <end position="286"/>
    </location>
</feature>
<dbReference type="InterPro" id="IPR011712">
    <property type="entry name" value="Sig_transdc_His_kin_sub3_dim/P"/>
</dbReference>
<evidence type="ECO:0000256" key="1">
    <source>
        <dbReference type="ARBA" id="ARBA00004651"/>
    </source>
</evidence>
<keyword evidence="13" id="KW-1185">Reference proteome</keyword>
<keyword evidence="7" id="KW-0902">Two-component regulatory system</keyword>
<dbReference type="InterPro" id="IPR005467">
    <property type="entry name" value="His_kinase_dom"/>
</dbReference>
<reference evidence="12 13" key="1">
    <citation type="submission" date="2020-03" db="EMBL/GenBank/DDBJ databases">
        <title>Genomic Encyclopedia of Type Strains, Phase IV (KMG-IV): sequencing the most valuable type-strain genomes for metagenomic binning, comparative biology and taxonomic classification.</title>
        <authorList>
            <person name="Goeker M."/>
        </authorList>
    </citation>
    <scope>NUCLEOTIDE SEQUENCE [LARGE SCALE GENOMIC DNA]</scope>
    <source>
        <strain evidence="12 13">DSM 102865</strain>
    </source>
</reference>
<dbReference type="Gene3D" id="1.20.5.1930">
    <property type="match status" value="1"/>
</dbReference>
<keyword evidence="8 9" id="KW-0472">Membrane</keyword>
<comment type="subcellular location">
    <subcellularLocation>
        <location evidence="1">Cell membrane</location>
        <topology evidence="1">Multi-pass membrane protein</topology>
    </subcellularLocation>
</comment>
<evidence type="ECO:0000256" key="3">
    <source>
        <dbReference type="ARBA" id="ARBA00022679"/>
    </source>
</evidence>
<dbReference type="InterPro" id="IPR050482">
    <property type="entry name" value="Sensor_HK_TwoCompSys"/>
</dbReference>
<feature type="signal peptide" evidence="10">
    <location>
        <begin position="1"/>
        <end position="24"/>
    </location>
</feature>
<evidence type="ECO:0000256" key="6">
    <source>
        <dbReference type="ARBA" id="ARBA00022989"/>
    </source>
</evidence>
<feature type="transmembrane region" description="Helical" evidence="9">
    <location>
        <begin position="359"/>
        <end position="377"/>
    </location>
</feature>
<feature type="domain" description="Histidine kinase" evidence="11">
    <location>
        <begin position="418"/>
        <end position="610"/>
    </location>
</feature>
<feature type="transmembrane region" description="Helical" evidence="9">
    <location>
        <begin position="171"/>
        <end position="191"/>
    </location>
</feature>
<dbReference type="InterPro" id="IPR036890">
    <property type="entry name" value="HATPase_C_sf"/>
</dbReference>
<sequence length="614" mass="70111">MFMSASRLLFPFLWLTIGMLSAQAQEFTYPFVNGIANLPPLTCESQQTVACEFVVTNPGSKMALIVIKVENLPDSIRLYRIQNKKMILLDQAGQLMANPPRPVEATFRRDKELVIGTVKQGQSACFRVYLTNHMRTYPKTFRIQLYTPERYRASEAVWFYDSERHQQVIEVFFWGVISIMVLFTCLQYILLRDIQFLYYALYLFLTLIRLLLTNETIVLDGWPGLRAIGFTSRFSLTALLWSLCAYSLFFRAYVETDIRAPQSDRISRWLGWILFGLGVLDIFVTIQRVSVSFWVITYQFIEVSLIGFGVLHLWILWRNYDQNVKYIFWGIVMLLIGGLASLINQRFPDLAGAETRDRLIWIAAYMAEFLSFSLGLINRQLTAQQEQVQVQATLIEQLQENQRKQQQLLKIRSEIARDLHDELGSELSGINILSQIAVERLASQPAFVQLTLATIGDTSRQVMDRMRDIVWNLSLHHLYTDDLTEQITALTTSVLEHSAISLKLTIPPNVPASILPPDHWRHLSMIYKEALHNVVKHARATELTVQFRIDEGIANLIIEDNGVGFLKTNIALGNGLANQKHRAGILKGSITVTSQPGSGTRIHLTFPLHADLLA</sequence>
<dbReference type="GO" id="GO:0016301">
    <property type="term" value="F:kinase activity"/>
    <property type="evidence" value="ECO:0007669"/>
    <property type="project" value="UniProtKB-KW"/>
</dbReference>
<keyword evidence="4 9" id="KW-0812">Transmembrane</keyword>
<dbReference type="Proteomes" id="UP001179181">
    <property type="component" value="Unassembled WGS sequence"/>
</dbReference>
<accession>A0ABX0ULW0</accession>
<evidence type="ECO:0000256" key="5">
    <source>
        <dbReference type="ARBA" id="ARBA00022777"/>
    </source>
</evidence>
<feature type="transmembrane region" description="Helical" evidence="9">
    <location>
        <begin position="326"/>
        <end position="347"/>
    </location>
</feature>
<keyword evidence="2" id="KW-1003">Cell membrane</keyword>
<name>A0ABX0ULW0_9BACT</name>
<comment type="caution">
    <text evidence="12">The sequence shown here is derived from an EMBL/GenBank/DDBJ whole genome shotgun (WGS) entry which is preliminary data.</text>
</comment>
<proteinExistence type="predicted"/>
<dbReference type="Pfam" id="PF07695">
    <property type="entry name" value="7TMR-DISM_7TM"/>
    <property type="match status" value="1"/>
</dbReference>
<dbReference type="SUPFAM" id="SSF55874">
    <property type="entry name" value="ATPase domain of HSP90 chaperone/DNA topoisomerase II/histidine kinase"/>
    <property type="match status" value="1"/>
</dbReference>
<dbReference type="PROSITE" id="PS50109">
    <property type="entry name" value="HIS_KIN"/>
    <property type="match status" value="1"/>
</dbReference>
<evidence type="ECO:0000259" key="11">
    <source>
        <dbReference type="PROSITE" id="PS50109"/>
    </source>
</evidence>
<evidence type="ECO:0000256" key="4">
    <source>
        <dbReference type="ARBA" id="ARBA00022692"/>
    </source>
</evidence>
<evidence type="ECO:0000256" key="8">
    <source>
        <dbReference type="ARBA" id="ARBA00023136"/>
    </source>
</evidence>
<organism evidence="12 13">
    <name type="scientific">Dyadobacter arcticus</name>
    <dbReference type="NCBI Taxonomy" id="1078754"/>
    <lineage>
        <taxon>Bacteria</taxon>
        <taxon>Pseudomonadati</taxon>
        <taxon>Bacteroidota</taxon>
        <taxon>Cytophagia</taxon>
        <taxon>Cytophagales</taxon>
        <taxon>Spirosomataceae</taxon>
        <taxon>Dyadobacter</taxon>
    </lineage>
</organism>
<dbReference type="RefSeq" id="WP_167269198.1">
    <property type="nucleotide sequence ID" value="NZ_JAASQJ010000002.1"/>
</dbReference>
<evidence type="ECO:0000313" key="13">
    <source>
        <dbReference type="Proteomes" id="UP001179181"/>
    </source>
</evidence>